<evidence type="ECO:0000256" key="3">
    <source>
        <dbReference type="ARBA" id="ARBA00022989"/>
    </source>
</evidence>
<keyword evidence="2 6" id="KW-0812">Transmembrane</keyword>
<dbReference type="SMART" id="SM00921">
    <property type="entry name" value="MHC_II_beta"/>
    <property type="match status" value="1"/>
</dbReference>
<dbReference type="InterPro" id="IPR000353">
    <property type="entry name" value="MHC_II_b_N"/>
</dbReference>
<dbReference type="STRING" id="8167.A0A484CE12"/>
<comment type="caution">
    <text evidence="8">The sequence shown here is derived from an EMBL/GenBank/DDBJ whole genome shotgun (WGS) entry which is preliminary data.</text>
</comment>
<dbReference type="EMBL" id="SCKG01000019">
    <property type="protein sequence ID" value="TDG99333.1"/>
    <property type="molecule type" value="Genomic_DNA"/>
</dbReference>
<evidence type="ECO:0000313" key="9">
    <source>
        <dbReference type="Proteomes" id="UP000295070"/>
    </source>
</evidence>
<dbReference type="PROSITE" id="PS50835">
    <property type="entry name" value="IG_LIKE"/>
    <property type="match status" value="1"/>
</dbReference>
<evidence type="ECO:0000256" key="4">
    <source>
        <dbReference type="ARBA" id="ARBA00023157"/>
    </source>
</evidence>
<dbReference type="Proteomes" id="UP000295070">
    <property type="component" value="Chromosome 19"/>
</dbReference>
<evidence type="ECO:0000256" key="1">
    <source>
        <dbReference type="ARBA" id="ARBA00004479"/>
    </source>
</evidence>
<evidence type="ECO:0000256" key="6">
    <source>
        <dbReference type="SAM" id="Phobius"/>
    </source>
</evidence>
<dbReference type="SMART" id="SM00407">
    <property type="entry name" value="IGc1"/>
    <property type="match status" value="1"/>
</dbReference>
<evidence type="ECO:0000256" key="2">
    <source>
        <dbReference type="ARBA" id="ARBA00022692"/>
    </source>
</evidence>
<organism evidence="8 9">
    <name type="scientific">Perca flavescens</name>
    <name type="common">American yellow perch</name>
    <name type="synonym">Morone flavescens</name>
    <dbReference type="NCBI Taxonomy" id="8167"/>
    <lineage>
        <taxon>Eukaryota</taxon>
        <taxon>Metazoa</taxon>
        <taxon>Chordata</taxon>
        <taxon>Craniata</taxon>
        <taxon>Vertebrata</taxon>
        <taxon>Euteleostomi</taxon>
        <taxon>Actinopterygii</taxon>
        <taxon>Neopterygii</taxon>
        <taxon>Teleostei</taxon>
        <taxon>Neoteleostei</taxon>
        <taxon>Acanthomorphata</taxon>
        <taxon>Eupercaria</taxon>
        <taxon>Perciformes</taxon>
        <taxon>Percoidei</taxon>
        <taxon>Percidae</taxon>
        <taxon>Percinae</taxon>
        <taxon>Perca</taxon>
    </lineage>
</organism>
<evidence type="ECO:0000259" key="7">
    <source>
        <dbReference type="PROSITE" id="PS50835"/>
    </source>
</evidence>
<dbReference type="GO" id="GO:0019882">
    <property type="term" value="P:antigen processing and presentation"/>
    <property type="evidence" value="ECO:0007669"/>
    <property type="project" value="InterPro"/>
</dbReference>
<dbReference type="Pfam" id="PF07654">
    <property type="entry name" value="C1-set"/>
    <property type="match status" value="1"/>
</dbReference>
<dbReference type="SUPFAM" id="SSF48726">
    <property type="entry name" value="Immunoglobulin"/>
    <property type="match status" value="1"/>
</dbReference>
<comment type="subcellular location">
    <subcellularLocation>
        <location evidence="1">Membrane</location>
        <topology evidence="1">Single-pass type I membrane protein</topology>
    </subcellularLocation>
</comment>
<protein>
    <recommendedName>
        <fullName evidence="7">Ig-like domain-containing protein</fullName>
    </recommendedName>
</protein>
<dbReference type="InterPro" id="IPR007110">
    <property type="entry name" value="Ig-like_dom"/>
</dbReference>
<dbReference type="Pfam" id="PF00969">
    <property type="entry name" value="MHC_II_beta"/>
    <property type="match status" value="1"/>
</dbReference>
<dbReference type="AlphaFoldDB" id="A0A484CE12"/>
<feature type="transmembrane region" description="Helical" evidence="6">
    <location>
        <begin position="334"/>
        <end position="353"/>
    </location>
</feature>
<feature type="transmembrane region" description="Helical" evidence="6">
    <location>
        <begin position="258"/>
        <end position="279"/>
    </location>
</feature>
<dbReference type="InterPro" id="IPR003597">
    <property type="entry name" value="Ig_C1-set"/>
</dbReference>
<dbReference type="PANTHER" id="PTHR19944:SF99">
    <property type="entry name" value="HLA CLASS II HISTOCOMPATIBILITY ANTIGEN, DRB1 BETA CHAIN"/>
    <property type="match status" value="1"/>
</dbReference>
<keyword evidence="4" id="KW-1015">Disulfide bond</keyword>
<accession>A0A484CE12</accession>
<dbReference type="PANTHER" id="PTHR19944">
    <property type="entry name" value="MHC CLASS II-RELATED"/>
    <property type="match status" value="1"/>
</dbReference>
<evidence type="ECO:0000313" key="8">
    <source>
        <dbReference type="EMBL" id="TDG99333.1"/>
    </source>
</evidence>
<dbReference type="GO" id="GO:0006955">
    <property type="term" value="P:immune response"/>
    <property type="evidence" value="ECO:0007669"/>
    <property type="project" value="InterPro"/>
</dbReference>
<feature type="transmembrane region" description="Helical" evidence="6">
    <location>
        <begin position="295"/>
        <end position="314"/>
    </location>
</feature>
<feature type="domain" description="Ig-like" evidence="7">
    <location>
        <begin position="155"/>
        <end position="244"/>
    </location>
</feature>
<keyword evidence="3 6" id="KW-1133">Transmembrane helix</keyword>
<sequence length="381" mass="43267">MTAWARERVKILVKMRVSWWVYTLSTLPGTLSGPAAFLGFTARSTRLTSCSLTVSGVVQEPDGYLYYNTDRCDFNSSDLKDIEFIRSLYFNKMEIIRFSSSLGKFVGYTEYGVKQAEYFNKDPSVLAQMRAQKERYCKRNVDIDYQNVLIKSAEPYVRLHSMAPPGGKHPAMLVCSVYDFYPKQIRVTWTRDGQEVTSDVTYTDELADGDWYYQIHSHLEYTPRSGEKISCIVEHASLKEPLITHWDQSMSKTDRNKILIGASGLILGLVVFLAGFLYYKRKARDLSKSDSERNKIAFGASGLILGLALTAFFFYKRKAEDLSMLEFQRNKLIIVASGLILGLVLSLAALIFYRRKTCGQIPGSKPVQTSSDQFKKADPTF</sequence>
<dbReference type="SUPFAM" id="SSF54452">
    <property type="entry name" value="MHC antigen-recognition domain"/>
    <property type="match status" value="1"/>
</dbReference>
<feature type="transmembrane region" description="Helical" evidence="6">
    <location>
        <begin position="20"/>
        <end position="40"/>
    </location>
</feature>
<reference evidence="8 9" key="1">
    <citation type="submission" date="2019-01" db="EMBL/GenBank/DDBJ databases">
        <title>A chromosome-scale genome assembly of the yellow perch, Perca flavescens.</title>
        <authorList>
            <person name="Feron R."/>
            <person name="Morvezen R."/>
            <person name="Bestin A."/>
            <person name="Haffray P."/>
            <person name="Klopp C."/>
            <person name="Zahm M."/>
            <person name="Cabau C."/>
            <person name="Roques C."/>
            <person name="Donnadieu C."/>
            <person name="Bouchez O."/>
            <person name="Christie M."/>
            <person name="Larson W."/>
            <person name="Guiguen Y."/>
        </authorList>
    </citation>
    <scope>NUCLEOTIDE SEQUENCE [LARGE SCALE GENOMIC DNA]</scope>
    <source>
        <strain evidence="8">YP-PL-M2</strain>
        <tissue evidence="8">Blood</tissue>
    </source>
</reference>
<keyword evidence="6" id="KW-0472">Membrane</keyword>
<dbReference type="GO" id="GO:0042613">
    <property type="term" value="C:MHC class II protein complex"/>
    <property type="evidence" value="ECO:0007669"/>
    <property type="project" value="InterPro"/>
</dbReference>
<dbReference type="Gene3D" id="2.60.40.10">
    <property type="entry name" value="Immunoglobulins"/>
    <property type="match status" value="1"/>
</dbReference>
<dbReference type="InterPro" id="IPR050160">
    <property type="entry name" value="MHC/Immunoglobulin"/>
</dbReference>
<dbReference type="InterPro" id="IPR014745">
    <property type="entry name" value="MHC_II_a/b_N"/>
</dbReference>
<evidence type="ECO:0000256" key="5">
    <source>
        <dbReference type="ARBA" id="ARBA00023180"/>
    </source>
</evidence>
<proteinExistence type="predicted"/>
<keyword evidence="5" id="KW-0325">Glycoprotein</keyword>
<dbReference type="InterPro" id="IPR036179">
    <property type="entry name" value="Ig-like_dom_sf"/>
</dbReference>
<gene>
    <name evidence="8" type="ORF">EPR50_G00192890</name>
</gene>
<dbReference type="InterPro" id="IPR013783">
    <property type="entry name" value="Ig-like_fold"/>
</dbReference>
<keyword evidence="9" id="KW-1185">Reference proteome</keyword>
<name>A0A484CE12_PERFV</name>
<dbReference type="InterPro" id="IPR011162">
    <property type="entry name" value="MHC_I/II-like_Ag-recog"/>
</dbReference>
<dbReference type="Gene3D" id="3.10.320.10">
    <property type="entry name" value="Class II Histocompatibility Antigen, M Beta Chain, Chain B, domain 1"/>
    <property type="match status" value="1"/>
</dbReference>